<comment type="caution">
    <text evidence="2">The sequence shown here is derived from an EMBL/GenBank/DDBJ whole genome shotgun (WGS) entry which is preliminary data.</text>
</comment>
<dbReference type="InterPro" id="IPR000868">
    <property type="entry name" value="Isochorismatase-like_dom"/>
</dbReference>
<evidence type="ECO:0000313" key="2">
    <source>
        <dbReference type="EMBL" id="MEN3930417.1"/>
    </source>
</evidence>
<evidence type="ECO:0000259" key="1">
    <source>
        <dbReference type="Pfam" id="PF00857"/>
    </source>
</evidence>
<sequence>MPLKAQNSHLLLIDFQERLMPVVQNVEQVIRNAAILVEAAHMLKIPVTVSEQYPKGLGLTIAPLRERIPAEDIIEKITFSAFREEKFHDVLETNNEADRHQLIITGAETHICVLQTALDALEAGYDVFMVSDAVSSRTQASIDAARERFIAAGGRWVTTEMVVFEWLEKAGTPEFKTLSALIK</sequence>
<dbReference type="RefSeq" id="WP_346336428.1">
    <property type="nucleotide sequence ID" value="NZ_JBBYXI010000002.1"/>
</dbReference>
<dbReference type="Pfam" id="PF00857">
    <property type="entry name" value="Isochorismatase"/>
    <property type="match status" value="1"/>
</dbReference>
<feature type="domain" description="Isochorismatase-like" evidence="1">
    <location>
        <begin position="10"/>
        <end position="160"/>
    </location>
</feature>
<protein>
    <submittedName>
        <fullName evidence="2">Hydrolase</fullName>
    </submittedName>
</protein>
<dbReference type="PANTHER" id="PTHR14119:SF3">
    <property type="entry name" value="ISOCHORISMATASE DOMAIN-CONTAINING PROTEIN 2"/>
    <property type="match status" value="1"/>
</dbReference>
<dbReference type="PANTHER" id="PTHR14119">
    <property type="entry name" value="HYDROLASE"/>
    <property type="match status" value="1"/>
</dbReference>
<dbReference type="CDD" id="cd01012">
    <property type="entry name" value="YcaC_related"/>
    <property type="match status" value="1"/>
</dbReference>
<dbReference type="InterPro" id="IPR036380">
    <property type="entry name" value="Isochorismatase-like_sf"/>
</dbReference>
<evidence type="ECO:0000313" key="3">
    <source>
        <dbReference type="Proteomes" id="UP001418637"/>
    </source>
</evidence>
<dbReference type="Proteomes" id="UP001418637">
    <property type="component" value="Unassembled WGS sequence"/>
</dbReference>
<accession>A0ABV0BHH5</accession>
<keyword evidence="3" id="KW-1185">Reference proteome</keyword>
<dbReference type="Gene3D" id="3.40.50.850">
    <property type="entry name" value="Isochorismatase-like"/>
    <property type="match status" value="1"/>
</dbReference>
<proteinExistence type="predicted"/>
<dbReference type="InterPro" id="IPR050993">
    <property type="entry name" value="Isochorismatase_domain"/>
</dbReference>
<dbReference type="SUPFAM" id="SSF52499">
    <property type="entry name" value="Isochorismatase-like hydrolases"/>
    <property type="match status" value="1"/>
</dbReference>
<reference evidence="2 3" key="1">
    <citation type="submission" date="2024-04" db="EMBL/GenBank/DDBJ databases">
        <title>A novel species isolated from cricket.</title>
        <authorList>
            <person name="Wang H.-C."/>
        </authorList>
    </citation>
    <scope>NUCLEOTIDE SEQUENCE [LARGE SCALE GENOMIC DNA]</scope>
    <source>
        <strain evidence="2 3">WL0021</strain>
    </source>
</reference>
<dbReference type="GO" id="GO:0016787">
    <property type="term" value="F:hydrolase activity"/>
    <property type="evidence" value="ECO:0007669"/>
    <property type="project" value="UniProtKB-KW"/>
</dbReference>
<dbReference type="EMBL" id="JBBYXI010000002">
    <property type="protein sequence ID" value="MEN3930417.1"/>
    <property type="molecule type" value="Genomic_DNA"/>
</dbReference>
<gene>
    <name evidence="2" type="ORF">WJT86_04980</name>
</gene>
<name>A0ABV0BHH5_9HYPH</name>
<keyword evidence="2" id="KW-0378">Hydrolase</keyword>
<organism evidence="2 3">
    <name type="scientific">Hohaiivirga grylli</name>
    <dbReference type="NCBI Taxonomy" id="3133970"/>
    <lineage>
        <taxon>Bacteria</taxon>
        <taxon>Pseudomonadati</taxon>
        <taxon>Pseudomonadota</taxon>
        <taxon>Alphaproteobacteria</taxon>
        <taxon>Hyphomicrobiales</taxon>
        <taxon>Methylobacteriaceae</taxon>
        <taxon>Hohaiivirga</taxon>
    </lineage>
</organism>